<dbReference type="RefSeq" id="WP_089762158.1">
    <property type="nucleotide sequence ID" value="NZ_FNGO01000034.1"/>
</dbReference>
<keyword evidence="3 5" id="KW-0687">Ribonucleoprotein</keyword>
<dbReference type="OrthoDB" id="9801333at2"/>
<dbReference type="NCBIfam" id="NF001860">
    <property type="entry name" value="PRK00595.1"/>
    <property type="match status" value="1"/>
</dbReference>
<evidence type="ECO:0000256" key="4">
    <source>
        <dbReference type="ARBA" id="ARBA00035176"/>
    </source>
</evidence>
<dbReference type="InterPro" id="IPR011332">
    <property type="entry name" value="Ribosomal_zn-bd"/>
</dbReference>
<dbReference type="GO" id="GO:1990904">
    <property type="term" value="C:ribonucleoprotein complex"/>
    <property type="evidence" value="ECO:0007669"/>
    <property type="project" value="UniProtKB-KW"/>
</dbReference>
<dbReference type="STRING" id="321763.SAMN04488692_1342"/>
<dbReference type="InterPro" id="IPR038584">
    <property type="entry name" value="Ribosomal_bL33_sf"/>
</dbReference>
<comment type="similarity">
    <text evidence="1 5">Belongs to the bacterial ribosomal protein bL33 family.</text>
</comment>
<dbReference type="Proteomes" id="UP000199476">
    <property type="component" value="Unassembled WGS sequence"/>
</dbReference>
<gene>
    <name evidence="5" type="primary">rpmG</name>
    <name evidence="6" type="ORF">SAMN04488692_1342</name>
</gene>
<accession>A0A1G9T3N5</accession>
<evidence type="ECO:0000256" key="2">
    <source>
        <dbReference type="ARBA" id="ARBA00022980"/>
    </source>
</evidence>
<dbReference type="EMBL" id="FNGO01000034">
    <property type="protein sequence ID" value="SDM42364.1"/>
    <property type="molecule type" value="Genomic_DNA"/>
</dbReference>
<dbReference type="Pfam" id="PF00471">
    <property type="entry name" value="Ribosomal_L33"/>
    <property type="match status" value="1"/>
</dbReference>
<evidence type="ECO:0000256" key="1">
    <source>
        <dbReference type="ARBA" id="ARBA00007596"/>
    </source>
</evidence>
<name>A0A1G9T3N5_9FIRM</name>
<dbReference type="PANTHER" id="PTHR43168">
    <property type="entry name" value="50S RIBOSOMAL PROTEIN L33, CHLOROPLASTIC"/>
    <property type="match status" value="1"/>
</dbReference>
<dbReference type="InterPro" id="IPR001705">
    <property type="entry name" value="Ribosomal_bL33"/>
</dbReference>
<dbReference type="PANTHER" id="PTHR43168:SF2">
    <property type="entry name" value="LARGE RIBOSOMAL SUBUNIT PROTEIN BL33C"/>
    <property type="match status" value="1"/>
</dbReference>
<keyword evidence="2 5" id="KW-0689">Ribosomal protein</keyword>
<evidence type="ECO:0000313" key="7">
    <source>
        <dbReference type="Proteomes" id="UP000199476"/>
    </source>
</evidence>
<reference evidence="6 7" key="1">
    <citation type="submission" date="2016-10" db="EMBL/GenBank/DDBJ databases">
        <authorList>
            <person name="de Groot N.N."/>
        </authorList>
    </citation>
    <scope>NUCLEOTIDE SEQUENCE [LARGE SCALE GENOMIC DNA]</scope>
    <source>
        <strain evidence="6 7">SLAS-1</strain>
    </source>
</reference>
<evidence type="ECO:0000313" key="6">
    <source>
        <dbReference type="EMBL" id="SDM42364.1"/>
    </source>
</evidence>
<dbReference type="Gene3D" id="2.20.28.120">
    <property type="entry name" value="Ribosomal protein L33"/>
    <property type="match status" value="1"/>
</dbReference>
<evidence type="ECO:0000256" key="3">
    <source>
        <dbReference type="ARBA" id="ARBA00023274"/>
    </source>
</evidence>
<dbReference type="HAMAP" id="MF_00294">
    <property type="entry name" value="Ribosomal_bL33"/>
    <property type="match status" value="1"/>
</dbReference>
<dbReference type="AlphaFoldDB" id="A0A1G9T3N5"/>
<keyword evidence="7" id="KW-1185">Reference proteome</keyword>
<dbReference type="GO" id="GO:0003735">
    <property type="term" value="F:structural constituent of ribosome"/>
    <property type="evidence" value="ECO:0007669"/>
    <property type="project" value="InterPro"/>
</dbReference>
<organism evidence="6 7">
    <name type="scientific">Halarsenatibacter silvermanii</name>
    <dbReference type="NCBI Taxonomy" id="321763"/>
    <lineage>
        <taxon>Bacteria</taxon>
        <taxon>Bacillati</taxon>
        <taxon>Bacillota</taxon>
        <taxon>Clostridia</taxon>
        <taxon>Halanaerobiales</taxon>
        <taxon>Halarsenatibacteraceae</taxon>
        <taxon>Halarsenatibacter</taxon>
    </lineage>
</organism>
<sequence>MREVITLECEECRSRNYTSKKNSDNDRDRLELKKHCPECMAHTVHKETK</sequence>
<dbReference type="SUPFAM" id="SSF57829">
    <property type="entry name" value="Zn-binding ribosomal proteins"/>
    <property type="match status" value="1"/>
</dbReference>
<evidence type="ECO:0000256" key="5">
    <source>
        <dbReference type="HAMAP-Rule" id="MF_00294"/>
    </source>
</evidence>
<dbReference type="GO" id="GO:0005737">
    <property type="term" value="C:cytoplasm"/>
    <property type="evidence" value="ECO:0007669"/>
    <property type="project" value="UniProtKB-ARBA"/>
</dbReference>
<dbReference type="NCBIfam" id="TIGR01023">
    <property type="entry name" value="rpmG_bact"/>
    <property type="match status" value="1"/>
</dbReference>
<dbReference type="GO" id="GO:0006412">
    <property type="term" value="P:translation"/>
    <property type="evidence" value="ECO:0007669"/>
    <property type="project" value="UniProtKB-UniRule"/>
</dbReference>
<dbReference type="GO" id="GO:0005840">
    <property type="term" value="C:ribosome"/>
    <property type="evidence" value="ECO:0007669"/>
    <property type="project" value="UniProtKB-KW"/>
</dbReference>
<protein>
    <recommendedName>
        <fullName evidence="4 5">Large ribosomal subunit protein bL33</fullName>
    </recommendedName>
</protein>
<dbReference type="NCBIfam" id="NF001764">
    <property type="entry name" value="PRK00504.1"/>
    <property type="match status" value="1"/>
</dbReference>
<proteinExistence type="inferred from homology"/>